<accession>A0A252BRF4</accession>
<evidence type="ECO:0000313" key="1">
    <source>
        <dbReference type="EMBL" id="OUJ10401.1"/>
    </source>
</evidence>
<dbReference type="Proteomes" id="UP000194931">
    <property type="component" value="Unassembled WGS sequence"/>
</dbReference>
<gene>
    <name evidence="1" type="ORF">HK26_08910</name>
</gene>
<protein>
    <submittedName>
        <fullName evidence="1">Uncharacterized protein</fullName>
    </submittedName>
</protein>
<proteinExistence type="predicted"/>
<keyword evidence="2" id="KW-1185">Reference proteome</keyword>
<reference evidence="2" key="1">
    <citation type="submission" date="2014-06" db="EMBL/GenBank/DDBJ databases">
        <authorList>
            <person name="Winans N.J."/>
            <person name="Newell P.D."/>
            <person name="Douglas A.E."/>
        </authorList>
    </citation>
    <scope>NUCLEOTIDE SEQUENCE [LARGE SCALE GENOMIC DNA]</scope>
</reference>
<evidence type="ECO:0000313" key="2">
    <source>
        <dbReference type="Proteomes" id="UP000194931"/>
    </source>
</evidence>
<name>A0A252BRF4_9PROT</name>
<sequence length="68" mass="7229">MSGLYKQTFALAERQKEAGASSEEIVTALCEAMIAIVPDDDTLKKAAILEGAYARLAKLLGRDASAKD</sequence>
<organism evidence="1 2">
    <name type="scientific">Acetobacter okinawensis</name>
    <dbReference type="NCBI Taxonomy" id="1076594"/>
    <lineage>
        <taxon>Bacteria</taxon>
        <taxon>Pseudomonadati</taxon>
        <taxon>Pseudomonadota</taxon>
        <taxon>Alphaproteobacteria</taxon>
        <taxon>Acetobacterales</taxon>
        <taxon>Acetobacteraceae</taxon>
        <taxon>Acetobacter</taxon>
    </lineage>
</organism>
<dbReference type="RefSeq" id="WP_086640012.1">
    <property type="nucleotide sequence ID" value="NZ_JOPJ01000050.1"/>
</dbReference>
<dbReference type="EMBL" id="JOPJ01000050">
    <property type="protein sequence ID" value="OUJ10401.1"/>
    <property type="molecule type" value="Genomic_DNA"/>
</dbReference>
<comment type="caution">
    <text evidence="1">The sequence shown here is derived from an EMBL/GenBank/DDBJ whole genome shotgun (WGS) entry which is preliminary data.</text>
</comment>
<dbReference type="AlphaFoldDB" id="A0A252BRF4"/>